<accession>A0AAV5QWA3</accession>
<keyword evidence="3" id="KW-1185">Reference proteome</keyword>
<name>A0AAV5QWA3_PICKL</name>
<dbReference type="EMBL" id="BTGB01000001">
    <property type="protein sequence ID" value="GMM43518.1"/>
    <property type="molecule type" value="Genomic_DNA"/>
</dbReference>
<proteinExistence type="predicted"/>
<protein>
    <submittedName>
        <fullName evidence="2">Uncharacterized protein</fullName>
    </submittedName>
</protein>
<dbReference type="Proteomes" id="UP001378960">
    <property type="component" value="Unassembled WGS sequence"/>
</dbReference>
<comment type="caution">
    <text evidence="2">The sequence shown here is derived from an EMBL/GenBank/DDBJ whole genome shotgun (WGS) entry which is preliminary data.</text>
</comment>
<dbReference type="AlphaFoldDB" id="A0AAV5QWA3"/>
<reference evidence="2 3" key="1">
    <citation type="journal article" date="2023" name="Elife">
        <title>Identification of key yeast species and microbe-microbe interactions impacting larval growth of Drosophila in the wild.</title>
        <authorList>
            <person name="Mure A."/>
            <person name="Sugiura Y."/>
            <person name="Maeda R."/>
            <person name="Honda K."/>
            <person name="Sakurai N."/>
            <person name="Takahashi Y."/>
            <person name="Watada M."/>
            <person name="Katoh T."/>
            <person name="Gotoh A."/>
            <person name="Gotoh Y."/>
            <person name="Taniguchi I."/>
            <person name="Nakamura K."/>
            <person name="Hayashi T."/>
            <person name="Katayama T."/>
            <person name="Uemura T."/>
            <person name="Hattori Y."/>
        </authorList>
    </citation>
    <scope>NUCLEOTIDE SEQUENCE [LARGE SCALE GENOMIC DNA]</scope>
    <source>
        <strain evidence="2 3">PK-24</strain>
    </source>
</reference>
<feature type="region of interest" description="Disordered" evidence="1">
    <location>
        <begin position="198"/>
        <end position="217"/>
    </location>
</feature>
<evidence type="ECO:0000313" key="2">
    <source>
        <dbReference type="EMBL" id="GMM43518.1"/>
    </source>
</evidence>
<evidence type="ECO:0000256" key="1">
    <source>
        <dbReference type="SAM" id="MobiDB-lite"/>
    </source>
</evidence>
<evidence type="ECO:0000313" key="3">
    <source>
        <dbReference type="Proteomes" id="UP001378960"/>
    </source>
</evidence>
<gene>
    <name evidence="2" type="ORF">DAPK24_000930</name>
</gene>
<organism evidence="2 3">
    <name type="scientific">Pichia kluyveri</name>
    <name type="common">Yeast</name>
    <dbReference type="NCBI Taxonomy" id="36015"/>
    <lineage>
        <taxon>Eukaryota</taxon>
        <taxon>Fungi</taxon>
        <taxon>Dikarya</taxon>
        <taxon>Ascomycota</taxon>
        <taxon>Saccharomycotina</taxon>
        <taxon>Pichiomycetes</taxon>
        <taxon>Pichiales</taxon>
        <taxon>Pichiaceae</taxon>
        <taxon>Pichia</taxon>
    </lineage>
</organism>
<sequence length="437" mass="50450">MLLKDNIQRVINSLGNQSTQSSQSLQSLQSSQINDSFPQLSLNYNNCNNNNFVDPNNTIIDQNELFDEIESQVYSFTGVGSQFNEIYSQSQIPKISDVLVDNSPFVEIVESQVAISNENYDILQNQPSTKSSIEVSKNTELIKSNTDSLTLTPNNETQSFSQLGMIESQTQNSELCQSQTVYESQITYESAEPEKLASSPPIETCGNLPVAKPPPPLTDTNKEILEIRKLLIKTNKLSTITYETLNKTITFIFKKFDKLNKEENKSKLTCKNHLSSGFLNFFHIIFKCITITNARLHEIFKITINCYSINFEKFTKRDRFQYDLVFQHIFDLIYLNSLNGKQNLEKYRESYYKRIKNHKVKNKLTISDNANNLQILLYYLIQLLFIIISFQKNGSILSDRFFIEERLRKLLSFLILNGNTELIRVFRKSRSKLIDDT</sequence>